<feature type="region of interest" description="Disordered" evidence="1">
    <location>
        <begin position="1"/>
        <end position="32"/>
    </location>
</feature>
<dbReference type="InterPro" id="IPR038765">
    <property type="entry name" value="Papain-like_cys_pep_sf"/>
</dbReference>
<dbReference type="Proteomes" id="UP000321805">
    <property type="component" value="Chromosome"/>
</dbReference>
<dbReference type="AlphaFoldDB" id="A0A5B8U4D9"/>
<keyword evidence="3" id="KW-1185">Reference proteome</keyword>
<dbReference type="EMBL" id="CP042430">
    <property type="protein sequence ID" value="QEC47923.1"/>
    <property type="molecule type" value="Genomic_DNA"/>
</dbReference>
<proteinExistence type="predicted"/>
<dbReference type="SUPFAM" id="SSF54001">
    <property type="entry name" value="Cysteine proteinases"/>
    <property type="match status" value="1"/>
</dbReference>
<name>A0A5B8U4D9_9ACTN</name>
<evidence type="ECO:0000313" key="2">
    <source>
        <dbReference type="EMBL" id="QEC47923.1"/>
    </source>
</evidence>
<dbReference type="RefSeq" id="WP_146918925.1">
    <property type="nucleotide sequence ID" value="NZ_CP042430.1"/>
</dbReference>
<accession>A0A5B8U4D9</accession>
<feature type="compositionally biased region" description="Low complexity" evidence="1">
    <location>
        <begin position="8"/>
        <end position="29"/>
    </location>
</feature>
<evidence type="ECO:0000256" key="1">
    <source>
        <dbReference type="SAM" id="MobiDB-lite"/>
    </source>
</evidence>
<sequence>MSVADPQAPDTEAVATPAAARAADVAAGAAPGGPTGSAARVLALQRTAGNRAAAAAARREQAARRLVQRLGYPLTANLPKGAPKPAFGSDADQRRYSVAQYEAMWRAQVGHLSEDEHADVLKGCIGITMLNLGYDSSRIPPLNEVYGRFDIARSVAASRNAALGPIDPSATTQVWVVFGMLFWSNRADDERKRFKPDPKAFRPDPLTNRVDIYREMYNFGEGRTRDYTNFDFGFWDEATQTFWHANHGTYKGQKTIEQIYQSTPGRFAHAFTTATGEERVSYDDFDRVVYGVALTTIPPGQLITKAEPVTYSREELVSAFKAQVARGNFPEAAQRLQGFDDADIKRMARAITHDERQSIIGAAYGALPGYADRVIDALTLVDDEPPPRAVVISALDRAIANADWAEVALRLNGLSDGDLKRRVAKLKKAQRAAVAEAAPKAMPGWSDRVTDAIEAAEAAVKT</sequence>
<dbReference type="OrthoDB" id="4558574at2"/>
<evidence type="ECO:0000313" key="3">
    <source>
        <dbReference type="Proteomes" id="UP000321805"/>
    </source>
</evidence>
<dbReference type="KEGG" id="bsol:FSW04_10310"/>
<reference evidence="2 3" key="1">
    <citation type="journal article" date="2018" name="J. Microbiol.">
        <title>Baekduia soli gen. nov., sp. nov., a novel bacterium isolated from the soil of Baekdu Mountain and proposal of a novel family name, Baekduiaceae fam. nov.</title>
        <authorList>
            <person name="An D.S."/>
            <person name="Siddiqi M.Z."/>
            <person name="Kim K.H."/>
            <person name="Yu H.S."/>
            <person name="Im W.T."/>
        </authorList>
    </citation>
    <scope>NUCLEOTIDE SEQUENCE [LARGE SCALE GENOMIC DNA]</scope>
    <source>
        <strain evidence="2 3">BR7-21</strain>
    </source>
</reference>
<gene>
    <name evidence="2" type="ORF">FSW04_10310</name>
</gene>
<dbReference type="InterPro" id="IPR037084">
    <property type="entry name" value="Transglut_prok_sf"/>
</dbReference>
<dbReference type="Gene3D" id="3.90.1360.10">
    <property type="entry name" value="Protein-glutamine gamma-glutamyltransferase"/>
    <property type="match status" value="2"/>
</dbReference>
<protein>
    <submittedName>
        <fullName evidence="2">Uncharacterized protein</fullName>
    </submittedName>
</protein>
<dbReference type="GO" id="GO:0003810">
    <property type="term" value="F:protein-glutamine gamma-glutamyltransferase activity"/>
    <property type="evidence" value="ECO:0007669"/>
    <property type="project" value="InterPro"/>
</dbReference>
<organism evidence="2 3">
    <name type="scientific">Baekduia soli</name>
    <dbReference type="NCBI Taxonomy" id="496014"/>
    <lineage>
        <taxon>Bacteria</taxon>
        <taxon>Bacillati</taxon>
        <taxon>Actinomycetota</taxon>
        <taxon>Thermoleophilia</taxon>
        <taxon>Solirubrobacterales</taxon>
        <taxon>Baekduiaceae</taxon>
        <taxon>Baekduia</taxon>
    </lineage>
</organism>